<organism evidence="1">
    <name type="scientific">Picea sitchensis</name>
    <name type="common">Sitka spruce</name>
    <name type="synonym">Pinus sitchensis</name>
    <dbReference type="NCBI Taxonomy" id="3332"/>
    <lineage>
        <taxon>Eukaryota</taxon>
        <taxon>Viridiplantae</taxon>
        <taxon>Streptophyta</taxon>
        <taxon>Embryophyta</taxon>
        <taxon>Tracheophyta</taxon>
        <taxon>Spermatophyta</taxon>
        <taxon>Pinopsida</taxon>
        <taxon>Pinidae</taxon>
        <taxon>Conifers I</taxon>
        <taxon>Pinales</taxon>
        <taxon>Pinaceae</taxon>
        <taxon>Picea</taxon>
    </lineage>
</organism>
<accession>A0A6B9XWI6</accession>
<reference evidence="1" key="1">
    <citation type="submission" date="2019-03" db="EMBL/GenBank/DDBJ databases">
        <title>Largest Complete Mitochondrial Genome of a Gymnosperm, Sitka Spruce (Picea sitchensis), Indicates Complex Physical Structure.</title>
        <authorList>
            <person name="Jackman S.D."/>
            <person name="Coombe L."/>
            <person name="Warren R."/>
            <person name="Kirk H."/>
            <person name="Trinh E."/>
            <person name="McLeod T."/>
            <person name="Pleasance S."/>
            <person name="Pandoh P."/>
            <person name="Zhao Y."/>
            <person name="Coope R."/>
            <person name="Bousquet J."/>
            <person name="Bohlmann J.C."/>
            <person name="Jones S.J.M."/>
            <person name="Birol I."/>
        </authorList>
    </citation>
    <scope>NUCLEOTIDE SEQUENCE</scope>
    <source>
        <strain evidence="1">Q903</strain>
    </source>
</reference>
<sequence length="72" mass="8202">MVCGRPDSLHPSESMNPRIYLPSRIELHSLANDTYQLHDLYPNSLTALRTEVVDAAYILAWSEREALINVHP</sequence>
<protein>
    <submittedName>
        <fullName evidence="1">Uncharacterized protein</fullName>
    </submittedName>
</protein>
<gene>
    <name evidence="1" type="primary">orf04012</name>
    <name evidence="1" type="ORF">Q903MT_gene3989</name>
</gene>
<proteinExistence type="predicted"/>
<evidence type="ECO:0000313" key="1">
    <source>
        <dbReference type="EMBL" id="QHR89967.1"/>
    </source>
</evidence>
<name>A0A6B9XWI6_PICSI</name>
<dbReference type="EMBL" id="MK697699">
    <property type="protein sequence ID" value="QHR89967.1"/>
    <property type="molecule type" value="Genomic_DNA"/>
</dbReference>
<keyword evidence="1" id="KW-0496">Mitochondrion</keyword>
<geneLocation type="mitochondrion" evidence="1"/>
<dbReference type="AlphaFoldDB" id="A0A6B9XWI6"/>